<accession>A0A5N7MSG8</accession>
<dbReference type="RefSeq" id="WP_152716777.1">
    <property type="nucleotide sequence ID" value="NZ_VOSJ01000307.1"/>
</dbReference>
<proteinExistence type="predicted"/>
<evidence type="ECO:0000313" key="1">
    <source>
        <dbReference type="EMBL" id="MPR29903.1"/>
    </source>
</evidence>
<dbReference type="EMBL" id="VOSK01000283">
    <property type="protein sequence ID" value="MPR29903.1"/>
    <property type="molecule type" value="Genomic_DNA"/>
</dbReference>
<gene>
    <name evidence="1" type="ORF">FS320_33775</name>
</gene>
<dbReference type="Proteomes" id="UP000403266">
    <property type="component" value="Unassembled WGS sequence"/>
</dbReference>
<dbReference type="AlphaFoldDB" id="A0A5N7MSG8"/>
<comment type="caution">
    <text evidence="1">The sequence shown here is derived from an EMBL/GenBank/DDBJ whole genome shotgun (WGS) entry which is preliminary data.</text>
</comment>
<reference evidence="1 2" key="1">
    <citation type="journal article" date="2019" name="Syst. Appl. Microbiol.">
        <title>Microvirga tunisiensis sp. nov., a root nodule symbiotic bacterium isolated from Lupinus micranthus and L. luteus grown in Northern Tunisia.</title>
        <authorList>
            <person name="Msaddak A."/>
            <person name="Rejili M."/>
            <person name="Duran D."/>
            <person name="Mars M."/>
            <person name="Palacios J.M."/>
            <person name="Ruiz-Argueso T."/>
            <person name="Rey L."/>
            <person name="Imperial J."/>
        </authorList>
    </citation>
    <scope>NUCLEOTIDE SEQUENCE [LARGE SCALE GENOMIC DNA]</scope>
    <source>
        <strain evidence="1 2">Lmie10</strain>
    </source>
</reference>
<organism evidence="1 2">
    <name type="scientific">Microvirga tunisiensis</name>
    <dbReference type="NCBI Taxonomy" id="2108360"/>
    <lineage>
        <taxon>Bacteria</taxon>
        <taxon>Pseudomonadati</taxon>
        <taxon>Pseudomonadota</taxon>
        <taxon>Alphaproteobacteria</taxon>
        <taxon>Hyphomicrobiales</taxon>
        <taxon>Methylobacteriaceae</taxon>
        <taxon>Microvirga</taxon>
    </lineage>
</organism>
<sequence>MTDPKSGPTGKGIMPEWVSVYEGRAVTHSSRQEADSFGEQVRGRLALLPVNPPKTAWLVFVVLDGERQHEQLYASEQEAIEEFLKALQKISDEQDVPSLADALGEPGIFNRADNDLSYYRDMQPAWAGHLEYLQNEQSISVDAWITELNLP</sequence>
<evidence type="ECO:0000313" key="2">
    <source>
        <dbReference type="Proteomes" id="UP000403266"/>
    </source>
</evidence>
<name>A0A5N7MSG8_9HYPH</name>
<protein>
    <submittedName>
        <fullName evidence="1">Uncharacterized protein</fullName>
    </submittedName>
</protein>
<keyword evidence="2" id="KW-1185">Reference proteome</keyword>